<dbReference type="Proteomes" id="UP000265515">
    <property type="component" value="Unassembled WGS sequence"/>
</dbReference>
<evidence type="ECO:0000256" key="1">
    <source>
        <dbReference type="SAM" id="MobiDB-lite"/>
    </source>
</evidence>
<name>A0A388K0N0_CHABU</name>
<evidence type="ECO:0000313" key="2">
    <source>
        <dbReference type="EMBL" id="GBG63587.1"/>
    </source>
</evidence>
<dbReference type="EMBL" id="BFEA01000040">
    <property type="protein sequence ID" value="GBG63587.1"/>
    <property type="molecule type" value="Genomic_DNA"/>
</dbReference>
<protein>
    <submittedName>
        <fullName evidence="2">Uncharacterized protein</fullName>
    </submittedName>
</protein>
<organism evidence="2 3">
    <name type="scientific">Chara braunii</name>
    <name type="common">Braun's stonewort</name>
    <dbReference type="NCBI Taxonomy" id="69332"/>
    <lineage>
        <taxon>Eukaryota</taxon>
        <taxon>Viridiplantae</taxon>
        <taxon>Streptophyta</taxon>
        <taxon>Charophyceae</taxon>
        <taxon>Charales</taxon>
        <taxon>Characeae</taxon>
        <taxon>Chara</taxon>
    </lineage>
</organism>
<evidence type="ECO:0000313" key="3">
    <source>
        <dbReference type="Proteomes" id="UP000265515"/>
    </source>
</evidence>
<proteinExistence type="predicted"/>
<keyword evidence="3" id="KW-1185">Reference proteome</keyword>
<dbReference type="Gramene" id="GBG63587">
    <property type="protein sequence ID" value="GBG63587"/>
    <property type="gene ID" value="CBR_g38653"/>
</dbReference>
<gene>
    <name evidence="2" type="ORF">CBR_g38653</name>
</gene>
<dbReference type="OrthoDB" id="6155112at2759"/>
<reference evidence="2 3" key="1">
    <citation type="journal article" date="2018" name="Cell">
        <title>The Chara Genome: Secondary Complexity and Implications for Plant Terrestrialization.</title>
        <authorList>
            <person name="Nishiyama T."/>
            <person name="Sakayama H."/>
            <person name="Vries J.D."/>
            <person name="Buschmann H."/>
            <person name="Saint-Marcoux D."/>
            <person name="Ullrich K.K."/>
            <person name="Haas F.B."/>
            <person name="Vanderstraeten L."/>
            <person name="Becker D."/>
            <person name="Lang D."/>
            <person name="Vosolsobe S."/>
            <person name="Rombauts S."/>
            <person name="Wilhelmsson P.K.I."/>
            <person name="Janitza P."/>
            <person name="Kern R."/>
            <person name="Heyl A."/>
            <person name="Rumpler F."/>
            <person name="Villalobos L.I.A.C."/>
            <person name="Clay J.M."/>
            <person name="Skokan R."/>
            <person name="Toyoda A."/>
            <person name="Suzuki Y."/>
            <person name="Kagoshima H."/>
            <person name="Schijlen E."/>
            <person name="Tajeshwar N."/>
            <person name="Catarino B."/>
            <person name="Hetherington A.J."/>
            <person name="Saltykova A."/>
            <person name="Bonnot C."/>
            <person name="Breuninger H."/>
            <person name="Symeonidi A."/>
            <person name="Radhakrishnan G.V."/>
            <person name="Van Nieuwerburgh F."/>
            <person name="Deforce D."/>
            <person name="Chang C."/>
            <person name="Karol K.G."/>
            <person name="Hedrich R."/>
            <person name="Ulvskov P."/>
            <person name="Glockner G."/>
            <person name="Delwiche C.F."/>
            <person name="Petrasek J."/>
            <person name="Van de Peer Y."/>
            <person name="Friml J."/>
            <person name="Beilby M."/>
            <person name="Dolan L."/>
            <person name="Kohara Y."/>
            <person name="Sugano S."/>
            <person name="Fujiyama A."/>
            <person name="Delaux P.-M."/>
            <person name="Quint M."/>
            <person name="TheiBen G."/>
            <person name="Hagemann M."/>
            <person name="Harholt J."/>
            <person name="Dunand C."/>
            <person name="Zachgo S."/>
            <person name="Langdale J."/>
            <person name="Maumus F."/>
            <person name="Straeten D.V.D."/>
            <person name="Gould S.B."/>
            <person name="Rensing S.A."/>
        </authorList>
    </citation>
    <scope>NUCLEOTIDE SEQUENCE [LARGE SCALE GENOMIC DNA]</scope>
    <source>
        <strain evidence="2 3">S276</strain>
    </source>
</reference>
<sequence length="407" mass="45369">MKTCSINSSSGVLAASMTLWRRTGRASSRLAEEVLAGGGSASTGTPRSQGGRPRSNALRWCDDKDGFPDNGPMFERLTVRDHMAMWDAPARPDVVFLEPVKLLQILGMFEKTCPRHGKEVEVTIEKISYPCHICKLQFMCGKGCTWHWNSAKVVKGGVRDSRVETQLFHSTVAAGMTHTQLNNLLMGLGMKKKCMWHKAKTFVKRLREAVRATKTFKPSVVGACKHVREVRCFTKKEPEVWLETKGVRVPGAATKKKDELVEIVWGVLFPNEAGKPLEDDVVEIDALEGLHCNAAEEAKEWLYGACRMRERARDDDGDVLASHVQHLADHWARDHSMCGKELSNLCKAAGGSEREPLYKVGGRVHAAVSRLLRISSFTANRVMILVRTRTPTRHGNIRLRVVPGYTD</sequence>
<feature type="region of interest" description="Disordered" evidence="1">
    <location>
        <begin position="35"/>
        <end position="56"/>
    </location>
</feature>
<dbReference type="AlphaFoldDB" id="A0A388K0N0"/>
<accession>A0A388K0N0</accession>
<comment type="caution">
    <text evidence="2">The sequence shown here is derived from an EMBL/GenBank/DDBJ whole genome shotgun (WGS) entry which is preliminary data.</text>
</comment>